<sequence length="111" mass="11872">MLKKEKGFTLVEMLIVLMIMTTLLLIAMPSIDKNNSVVNGKSCEAMKSLVEGQAETFAVETGAKPTIIGDLAGYISEIEATDQELLCPGEQQKIVIDSQGEIVIENIAAGS</sequence>
<dbReference type="SUPFAM" id="SSF54523">
    <property type="entry name" value="Pili subunits"/>
    <property type="match status" value="1"/>
</dbReference>
<organism evidence="4 5">
    <name type="scientific">Lottiidibacillus patelloidae</name>
    <dbReference type="NCBI Taxonomy" id="2670334"/>
    <lineage>
        <taxon>Bacteria</taxon>
        <taxon>Bacillati</taxon>
        <taxon>Bacillota</taxon>
        <taxon>Bacilli</taxon>
        <taxon>Bacillales</taxon>
        <taxon>Bacillaceae</taxon>
        <taxon>Lottiidibacillus</taxon>
    </lineage>
</organism>
<evidence type="ECO:0000313" key="5">
    <source>
        <dbReference type="Proteomes" id="UP000217083"/>
    </source>
</evidence>
<evidence type="ECO:0000256" key="1">
    <source>
        <dbReference type="ARBA" id="ARBA00004241"/>
    </source>
</evidence>
<reference evidence="4 5" key="2">
    <citation type="submission" date="2017-09" db="EMBL/GenBank/DDBJ databases">
        <title>Bacillus patelloidae sp. nov., isolated from the intestinal tract of a marine limpet.</title>
        <authorList>
            <person name="Liu R."/>
            <person name="Dong C."/>
            <person name="Shao Z."/>
        </authorList>
    </citation>
    <scope>NUCLEOTIDE SEQUENCE [LARGE SCALE GENOMIC DNA]</scope>
    <source>
        <strain evidence="4 5">SA5d-4</strain>
    </source>
</reference>
<comment type="subcellular location">
    <subcellularLocation>
        <location evidence="1">Cell surface</location>
    </subcellularLocation>
</comment>
<accession>A0A263BVT8</accession>
<keyword evidence="3" id="KW-0472">Membrane</keyword>
<proteinExistence type="predicted"/>
<evidence type="ECO:0000256" key="2">
    <source>
        <dbReference type="ARBA" id="ARBA00023287"/>
    </source>
</evidence>
<comment type="caution">
    <text evidence="4">The sequence shown here is derived from an EMBL/GenBank/DDBJ whole genome shotgun (WGS) entry which is preliminary data.</text>
</comment>
<reference evidence="5" key="1">
    <citation type="submission" date="2017-08" db="EMBL/GenBank/DDBJ databases">
        <authorList>
            <person name="Huang Z."/>
        </authorList>
    </citation>
    <scope>NUCLEOTIDE SEQUENCE [LARGE SCALE GENOMIC DNA]</scope>
    <source>
        <strain evidence="5">SA5d-4</strain>
    </source>
</reference>
<gene>
    <name evidence="4" type="ORF">CIB95_04635</name>
</gene>
<keyword evidence="5" id="KW-1185">Reference proteome</keyword>
<keyword evidence="3" id="KW-0812">Transmembrane</keyword>
<evidence type="ECO:0000256" key="3">
    <source>
        <dbReference type="SAM" id="Phobius"/>
    </source>
</evidence>
<dbReference type="InterPro" id="IPR012902">
    <property type="entry name" value="N_methyl_site"/>
</dbReference>
<dbReference type="GO" id="GO:0009986">
    <property type="term" value="C:cell surface"/>
    <property type="evidence" value="ECO:0007669"/>
    <property type="project" value="UniProtKB-SubCell"/>
</dbReference>
<name>A0A263BVT8_9BACI</name>
<dbReference type="Pfam" id="PF07963">
    <property type="entry name" value="N_methyl"/>
    <property type="match status" value="1"/>
</dbReference>
<dbReference type="EMBL" id="NPIA01000002">
    <property type="protein sequence ID" value="OZM57662.1"/>
    <property type="molecule type" value="Genomic_DNA"/>
</dbReference>
<keyword evidence="3" id="KW-1133">Transmembrane helix</keyword>
<dbReference type="GO" id="GO:0030420">
    <property type="term" value="P:establishment of competence for transformation"/>
    <property type="evidence" value="ECO:0007669"/>
    <property type="project" value="UniProtKB-KW"/>
</dbReference>
<keyword evidence="2" id="KW-0178">Competence</keyword>
<protein>
    <recommendedName>
        <fullName evidence="6">ComG operon protein 3</fullName>
    </recommendedName>
</protein>
<dbReference type="NCBIfam" id="TIGR02532">
    <property type="entry name" value="IV_pilin_GFxxxE"/>
    <property type="match status" value="1"/>
</dbReference>
<dbReference type="Proteomes" id="UP000217083">
    <property type="component" value="Unassembled WGS sequence"/>
</dbReference>
<dbReference type="RefSeq" id="WP_094922559.1">
    <property type="nucleotide sequence ID" value="NZ_NPIA01000002.1"/>
</dbReference>
<dbReference type="AlphaFoldDB" id="A0A263BVT8"/>
<dbReference type="InterPro" id="IPR045584">
    <property type="entry name" value="Pilin-like"/>
</dbReference>
<evidence type="ECO:0008006" key="6">
    <source>
        <dbReference type="Google" id="ProtNLM"/>
    </source>
</evidence>
<feature type="transmembrane region" description="Helical" evidence="3">
    <location>
        <begin position="7"/>
        <end position="28"/>
    </location>
</feature>
<evidence type="ECO:0000313" key="4">
    <source>
        <dbReference type="EMBL" id="OZM57662.1"/>
    </source>
</evidence>
<dbReference type="PROSITE" id="PS00409">
    <property type="entry name" value="PROKAR_NTER_METHYL"/>
    <property type="match status" value="1"/>
</dbReference>